<dbReference type="InterPro" id="IPR050088">
    <property type="entry name" value="IspD/TarI_cytidylyltransf_bact"/>
</dbReference>
<dbReference type="InterPro" id="IPR029044">
    <property type="entry name" value="Nucleotide-diphossugar_trans"/>
</dbReference>
<keyword evidence="1 3" id="KW-0808">Transferase</keyword>
<accession>A0A160VH28</accession>
<keyword evidence="2 3" id="KW-0548">Nucleotidyltransferase</keyword>
<dbReference type="EMBL" id="FAXC01000040">
    <property type="protein sequence ID" value="CUV08304.1"/>
    <property type="molecule type" value="Genomic_DNA"/>
</dbReference>
<dbReference type="InterPro" id="IPR034683">
    <property type="entry name" value="IspD/TarI"/>
</dbReference>
<dbReference type="GO" id="GO:0050518">
    <property type="term" value="F:2-C-methyl-D-erythritol 4-phosphate cytidylyltransferase activity"/>
    <property type="evidence" value="ECO:0007669"/>
    <property type="project" value="UniProtKB-EC"/>
</dbReference>
<organism evidence="3">
    <name type="scientific">hydrothermal vent metagenome</name>
    <dbReference type="NCBI Taxonomy" id="652676"/>
    <lineage>
        <taxon>unclassified sequences</taxon>
        <taxon>metagenomes</taxon>
        <taxon>ecological metagenomes</taxon>
    </lineage>
</organism>
<dbReference type="Gene3D" id="3.90.550.10">
    <property type="entry name" value="Spore Coat Polysaccharide Biosynthesis Protein SpsA, Chain A"/>
    <property type="match status" value="1"/>
</dbReference>
<reference evidence="3" key="1">
    <citation type="submission" date="2015-10" db="EMBL/GenBank/DDBJ databases">
        <authorList>
            <person name="Gilbert D.G."/>
        </authorList>
    </citation>
    <scope>NUCLEOTIDE SEQUENCE</scope>
</reference>
<evidence type="ECO:0000313" key="3">
    <source>
        <dbReference type="EMBL" id="CUV08304.1"/>
    </source>
</evidence>
<dbReference type="InterPro" id="IPR001228">
    <property type="entry name" value="IspD"/>
</dbReference>
<protein>
    <submittedName>
        <fullName evidence="3">2-C-methyl-D-erythritol 4-phosphate cytidylyltransferase</fullName>
        <ecNumber evidence="3">2.7.7.60</ecNumber>
    </submittedName>
</protein>
<dbReference type="HAMAP" id="MF_00108">
    <property type="entry name" value="IspD"/>
    <property type="match status" value="1"/>
</dbReference>
<dbReference type="CDD" id="cd02516">
    <property type="entry name" value="CDP-ME_synthetase"/>
    <property type="match status" value="1"/>
</dbReference>
<dbReference type="SUPFAM" id="SSF53448">
    <property type="entry name" value="Nucleotide-diphospho-sugar transferases"/>
    <property type="match status" value="1"/>
</dbReference>
<name>A0A160VH28_9ZZZZ</name>
<dbReference type="Pfam" id="PF01128">
    <property type="entry name" value="IspD"/>
    <property type="match status" value="1"/>
</dbReference>
<dbReference type="GO" id="GO:0008299">
    <property type="term" value="P:isoprenoid biosynthetic process"/>
    <property type="evidence" value="ECO:0007669"/>
    <property type="project" value="InterPro"/>
</dbReference>
<dbReference type="PANTHER" id="PTHR32125">
    <property type="entry name" value="2-C-METHYL-D-ERYTHRITOL 4-PHOSPHATE CYTIDYLYLTRANSFERASE, CHLOROPLASTIC"/>
    <property type="match status" value="1"/>
</dbReference>
<gene>
    <name evidence="3" type="ORF">MGWOODY_Mmi2612</name>
</gene>
<dbReference type="FunFam" id="3.90.550.10:FF:000003">
    <property type="entry name" value="2-C-methyl-D-erythritol 4-phosphate cytidylyltransferase"/>
    <property type="match status" value="1"/>
</dbReference>
<evidence type="ECO:0000256" key="2">
    <source>
        <dbReference type="ARBA" id="ARBA00022695"/>
    </source>
</evidence>
<dbReference type="PANTHER" id="PTHR32125:SF4">
    <property type="entry name" value="2-C-METHYL-D-ERYTHRITOL 4-PHOSPHATE CYTIDYLYLTRANSFERASE, CHLOROPLASTIC"/>
    <property type="match status" value="1"/>
</dbReference>
<dbReference type="NCBIfam" id="TIGR00453">
    <property type="entry name" value="ispD"/>
    <property type="match status" value="1"/>
</dbReference>
<dbReference type="EC" id="2.7.7.60" evidence="3"/>
<evidence type="ECO:0000256" key="1">
    <source>
        <dbReference type="ARBA" id="ARBA00022679"/>
    </source>
</evidence>
<dbReference type="AlphaFoldDB" id="A0A160VH28"/>
<proteinExistence type="inferred from homology"/>
<sequence>MCNSPLKVGAVVPSAGRGERFGKKKQFKLLGRRPLLFHTLISFLECDDIAEIVVVVPEVDLEMISRELASFTSIKPVKTVAGGARRQDSVLNGCLALSENVEIIAVHDAARPFVTPELISATIAGCNEADGCIAALPSKDTVKEVSENNIHRTIDRDSIWLAQTPQTFHKDILINALQQDMVATDEASMVEATGGTVVVTEGFAGNFKITTSEDWQLAENIIND</sequence>